<reference evidence="3" key="1">
    <citation type="journal article" date="2021" name="Proc. Natl. Acad. Sci. U.S.A.">
        <title>A Catalog of Tens of Thousands of Viruses from Human Metagenomes Reveals Hidden Associations with Chronic Diseases.</title>
        <authorList>
            <person name="Tisza M.J."/>
            <person name="Buck C.B."/>
        </authorList>
    </citation>
    <scope>NUCLEOTIDE SEQUENCE</scope>
    <source>
        <strain evidence="3">CtBCr48</strain>
    </source>
</reference>
<feature type="region of interest" description="Disordered" evidence="2">
    <location>
        <begin position="419"/>
        <end position="444"/>
    </location>
</feature>
<keyword evidence="1" id="KW-0175">Coiled coil</keyword>
<dbReference type="EMBL" id="BK032595">
    <property type="protein sequence ID" value="DAF50417.1"/>
    <property type="molecule type" value="Genomic_DNA"/>
</dbReference>
<accession>A0A8S5SHC5</accession>
<feature type="coiled-coil region" evidence="1">
    <location>
        <begin position="463"/>
        <end position="490"/>
    </location>
</feature>
<evidence type="ECO:0000256" key="1">
    <source>
        <dbReference type="SAM" id="Coils"/>
    </source>
</evidence>
<sequence>MMERKVSFQVEEAVEIPKWSEKYPEHKFSIFRCCFLSSAPNSHKLEIDDKTLRKYAPTILGNFLVAKLDGHDATTHADSEVEFGYFPIEQEVEFIEENGVTKAYAYAVISKMYGKDFNAIFEEDNFRNTSVEMSVITENDEDEGKVESFDIYALTCLGKTTNGSCPDAMMTMVRFSKDEAESFFTESTILSDLEKFVESRKKSMAEKYVSHPVNTSKDAIYEGEWDGNKAKQDLVKEKNYKTLAPKVCLRLEPGWEDREVTKLGYPVMGLYDGEWRYSAKALASAQGYAEKENETEVLKKIKAIKKKLGLDDSDGKEETKMSKEIEFAAVDIGDMWGCLWHEIDNTRHWEYSIVGIYEEDNKKFAVLRDRDGKLYRLDFSMTEDGMTVAEEVVEVKQEFIVTENIKQFAEPENVADYRFAEKDDKDDDDETHDDDDDDTEEHEDFEAKCAQLTKDIEERDNIIMQKDEELKQCQTELAELREYKRCMEASQLACKVEAALSEIKGFASESQIDAFREEGKNCTLDTIDAFVNKVKATCFDATKGNLSKGDDGMFKFSIPVVTKKKSESVWDRL</sequence>
<feature type="compositionally biased region" description="Acidic residues" evidence="2">
    <location>
        <begin position="424"/>
        <end position="444"/>
    </location>
</feature>
<evidence type="ECO:0000313" key="3">
    <source>
        <dbReference type="EMBL" id="DAF50417.1"/>
    </source>
</evidence>
<proteinExistence type="predicted"/>
<name>A0A8S5SHC5_9CAUD</name>
<evidence type="ECO:0000256" key="2">
    <source>
        <dbReference type="SAM" id="MobiDB-lite"/>
    </source>
</evidence>
<protein>
    <submittedName>
        <fullName evidence="3">Uncharacterized protein</fullName>
    </submittedName>
</protein>
<organism evidence="3">
    <name type="scientific">Siphoviridae sp. ctBCr48</name>
    <dbReference type="NCBI Taxonomy" id="2827802"/>
    <lineage>
        <taxon>Viruses</taxon>
        <taxon>Duplodnaviria</taxon>
        <taxon>Heunggongvirae</taxon>
        <taxon>Uroviricota</taxon>
        <taxon>Caudoviricetes</taxon>
    </lineage>
</organism>